<dbReference type="Gene3D" id="2.40.10.220">
    <property type="entry name" value="predicted glycosyltransferase like domains"/>
    <property type="match status" value="1"/>
</dbReference>
<dbReference type="InterPro" id="IPR009875">
    <property type="entry name" value="PilZ_domain"/>
</dbReference>
<feature type="domain" description="PilZ" evidence="1">
    <location>
        <begin position="16"/>
        <end position="117"/>
    </location>
</feature>
<sequence length="122" mass="13395">MAASNPLPDPKWKIVRSFPRFAIDLETSVHVSASGDPPAINGRMVDIGLGGACIVITAEPSGLGPRQKVVLEFRFPMSLAPLKLRAAVRHCHHVNHYGFQFLDVQAEEREKIRRACAGLKIV</sequence>
<evidence type="ECO:0000259" key="1">
    <source>
        <dbReference type="Pfam" id="PF07238"/>
    </source>
</evidence>
<evidence type="ECO:0000313" key="2">
    <source>
        <dbReference type="EMBL" id="MBI2677775.1"/>
    </source>
</evidence>
<reference evidence="2" key="1">
    <citation type="submission" date="2020-07" db="EMBL/GenBank/DDBJ databases">
        <title>Huge and variable diversity of episymbiotic CPR bacteria and DPANN archaea in groundwater ecosystems.</title>
        <authorList>
            <person name="He C.Y."/>
            <person name="Keren R."/>
            <person name="Whittaker M."/>
            <person name="Farag I.F."/>
            <person name="Doudna J."/>
            <person name="Cate J.H.D."/>
            <person name="Banfield J.F."/>
        </authorList>
    </citation>
    <scope>NUCLEOTIDE SEQUENCE</scope>
    <source>
        <strain evidence="2">NC_groundwater_580_Pr5_B-0.1um_64_19</strain>
    </source>
</reference>
<name>A0A932ENK3_9BACT</name>
<gene>
    <name evidence="2" type="ORF">HYX28_03235</name>
</gene>
<dbReference type="GO" id="GO:0035438">
    <property type="term" value="F:cyclic-di-GMP binding"/>
    <property type="evidence" value="ECO:0007669"/>
    <property type="project" value="InterPro"/>
</dbReference>
<evidence type="ECO:0000313" key="3">
    <source>
        <dbReference type="Proteomes" id="UP000779809"/>
    </source>
</evidence>
<comment type="caution">
    <text evidence="2">The sequence shown here is derived from an EMBL/GenBank/DDBJ whole genome shotgun (WGS) entry which is preliminary data.</text>
</comment>
<dbReference type="EMBL" id="JACPNR010000004">
    <property type="protein sequence ID" value="MBI2677775.1"/>
    <property type="molecule type" value="Genomic_DNA"/>
</dbReference>
<dbReference type="SUPFAM" id="SSF141371">
    <property type="entry name" value="PilZ domain-like"/>
    <property type="match status" value="1"/>
</dbReference>
<protein>
    <submittedName>
        <fullName evidence="2">PilZ domain-containing protein</fullName>
    </submittedName>
</protein>
<dbReference type="Pfam" id="PF07238">
    <property type="entry name" value="PilZ"/>
    <property type="match status" value="1"/>
</dbReference>
<accession>A0A932ENK3</accession>
<organism evidence="2 3">
    <name type="scientific">Candidatus Korobacter versatilis</name>
    <dbReference type="NCBI Taxonomy" id="658062"/>
    <lineage>
        <taxon>Bacteria</taxon>
        <taxon>Pseudomonadati</taxon>
        <taxon>Acidobacteriota</taxon>
        <taxon>Terriglobia</taxon>
        <taxon>Terriglobales</taxon>
        <taxon>Candidatus Korobacteraceae</taxon>
        <taxon>Candidatus Korobacter</taxon>
    </lineage>
</organism>
<proteinExistence type="predicted"/>
<dbReference type="AlphaFoldDB" id="A0A932ENK3"/>
<dbReference type="Proteomes" id="UP000779809">
    <property type="component" value="Unassembled WGS sequence"/>
</dbReference>